<reference evidence="8" key="2">
    <citation type="submission" date="2021-09" db="EMBL/GenBank/DDBJ databases">
        <authorList>
            <person name="Gilroy R."/>
        </authorList>
    </citation>
    <scope>NUCLEOTIDE SEQUENCE</scope>
    <source>
        <strain evidence="8">ChiGjej5B5-22894</strain>
    </source>
</reference>
<dbReference type="InterPro" id="IPR002052">
    <property type="entry name" value="DNA_methylase_N6_adenine_CS"/>
</dbReference>
<dbReference type="GO" id="GO:0003676">
    <property type="term" value="F:nucleic acid binding"/>
    <property type="evidence" value="ECO:0007669"/>
    <property type="project" value="InterPro"/>
</dbReference>
<proteinExistence type="predicted"/>
<evidence type="ECO:0000259" key="7">
    <source>
        <dbReference type="Pfam" id="PF17827"/>
    </source>
</evidence>
<keyword evidence="2 8" id="KW-0489">Methyltransferase</keyword>
<dbReference type="SUPFAM" id="SSF53335">
    <property type="entry name" value="S-adenosyl-L-methionine-dependent methyltransferases"/>
    <property type="match status" value="1"/>
</dbReference>
<evidence type="ECO:0000313" key="9">
    <source>
        <dbReference type="Proteomes" id="UP000742460"/>
    </source>
</evidence>
<evidence type="ECO:0000256" key="2">
    <source>
        <dbReference type="ARBA" id="ARBA00022603"/>
    </source>
</evidence>
<dbReference type="PANTHER" id="PTHR18895">
    <property type="entry name" value="HEMK METHYLTRANSFERASE"/>
    <property type="match status" value="1"/>
</dbReference>
<dbReference type="Pfam" id="PF05175">
    <property type="entry name" value="MTS"/>
    <property type="match status" value="1"/>
</dbReference>
<protein>
    <recommendedName>
        <fullName evidence="1">peptide chain release factor N(5)-glutamine methyltransferase</fullName>
        <ecNumber evidence="1">2.1.1.297</ecNumber>
    </recommendedName>
</protein>
<gene>
    <name evidence="8" type="ORF">K8V81_03310</name>
</gene>
<evidence type="ECO:0000256" key="1">
    <source>
        <dbReference type="ARBA" id="ARBA00012771"/>
    </source>
</evidence>
<evidence type="ECO:0000256" key="4">
    <source>
        <dbReference type="ARBA" id="ARBA00022691"/>
    </source>
</evidence>
<evidence type="ECO:0000256" key="3">
    <source>
        <dbReference type="ARBA" id="ARBA00022679"/>
    </source>
</evidence>
<dbReference type="InterPro" id="IPR050320">
    <property type="entry name" value="N5-glutamine_MTase"/>
</dbReference>
<dbReference type="NCBIfam" id="TIGR00536">
    <property type="entry name" value="hemK_fam"/>
    <property type="match status" value="1"/>
</dbReference>
<feature type="domain" description="Release factor glutamine methyltransferase N-terminal" evidence="7">
    <location>
        <begin position="14"/>
        <end position="80"/>
    </location>
</feature>
<evidence type="ECO:0000259" key="6">
    <source>
        <dbReference type="Pfam" id="PF05175"/>
    </source>
</evidence>
<organism evidence="8 9">
    <name type="scientific">Brachybacterium massiliense</name>
    <dbReference type="NCBI Taxonomy" id="1755098"/>
    <lineage>
        <taxon>Bacteria</taxon>
        <taxon>Bacillati</taxon>
        <taxon>Actinomycetota</taxon>
        <taxon>Actinomycetes</taxon>
        <taxon>Micrococcales</taxon>
        <taxon>Dermabacteraceae</taxon>
        <taxon>Brachybacterium</taxon>
    </lineage>
</organism>
<feature type="domain" description="Methyltransferase small" evidence="6">
    <location>
        <begin position="102"/>
        <end position="197"/>
    </location>
</feature>
<dbReference type="InterPro" id="IPR040758">
    <property type="entry name" value="PrmC_N"/>
</dbReference>
<dbReference type="CDD" id="cd02440">
    <property type="entry name" value="AdoMet_MTases"/>
    <property type="match status" value="1"/>
</dbReference>
<dbReference type="PROSITE" id="PS00092">
    <property type="entry name" value="N6_MTASE"/>
    <property type="match status" value="1"/>
</dbReference>
<comment type="catalytic activity">
    <reaction evidence="5">
        <text>L-glutaminyl-[peptide chain release factor] + S-adenosyl-L-methionine = N(5)-methyl-L-glutaminyl-[peptide chain release factor] + S-adenosyl-L-homocysteine + H(+)</text>
        <dbReference type="Rhea" id="RHEA:42896"/>
        <dbReference type="Rhea" id="RHEA-COMP:10271"/>
        <dbReference type="Rhea" id="RHEA-COMP:10272"/>
        <dbReference type="ChEBI" id="CHEBI:15378"/>
        <dbReference type="ChEBI" id="CHEBI:30011"/>
        <dbReference type="ChEBI" id="CHEBI:57856"/>
        <dbReference type="ChEBI" id="CHEBI:59789"/>
        <dbReference type="ChEBI" id="CHEBI:61891"/>
        <dbReference type="EC" id="2.1.1.297"/>
    </reaction>
</comment>
<dbReference type="AlphaFoldDB" id="A0A921MU71"/>
<sequence>MSEELPVRERLRAALSTTTRRLGEAGLESPSVDARALIAHAAGTDGPLVMLDELPPGFSAELERLTVRREHREPLQLILGRAPFRRLMLAVRPGVFIPRPETELALDLLREHSTGELAHVVDLCAGSGALGAAVLDELPAARVLSVEIDETAAQLTAENLELAGPGRGRVLQADLLTQIPELAAAAPVDAVLSNPPYIPPDAVPRDPEVIEHDPHRALFGGGEDGLEVPRAVIAWSARLLRPGGVLIMEHADVQGPAAREAASEHGGFDLLSTAPDLTGRDRFLVARRAPVAPTHGSERLTR</sequence>
<evidence type="ECO:0000313" key="8">
    <source>
        <dbReference type="EMBL" id="HJG90733.1"/>
    </source>
</evidence>
<accession>A0A921MU71</accession>
<dbReference type="EMBL" id="DYUE01000088">
    <property type="protein sequence ID" value="HJG90733.1"/>
    <property type="molecule type" value="Genomic_DNA"/>
</dbReference>
<dbReference type="InterPro" id="IPR029063">
    <property type="entry name" value="SAM-dependent_MTases_sf"/>
</dbReference>
<dbReference type="EC" id="2.1.1.297" evidence="1"/>
<dbReference type="Pfam" id="PF17827">
    <property type="entry name" value="PrmC_N"/>
    <property type="match status" value="1"/>
</dbReference>
<dbReference type="InterPro" id="IPR007848">
    <property type="entry name" value="Small_mtfrase_dom"/>
</dbReference>
<dbReference type="PANTHER" id="PTHR18895:SF74">
    <property type="entry name" value="MTRF1L RELEASE FACTOR GLUTAMINE METHYLTRANSFERASE"/>
    <property type="match status" value="1"/>
</dbReference>
<keyword evidence="4" id="KW-0949">S-adenosyl-L-methionine</keyword>
<dbReference type="Gene3D" id="1.10.8.10">
    <property type="entry name" value="DNA helicase RuvA subunit, C-terminal domain"/>
    <property type="match status" value="1"/>
</dbReference>
<comment type="caution">
    <text evidence="8">The sequence shown here is derived from an EMBL/GenBank/DDBJ whole genome shotgun (WGS) entry which is preliminary data.</text>
</comment>
<dbReference type="GO" id="GO:0032259">
    <property type="term" value="P:methylation"/>
    <property type="evidence" value="ECO:0007669"/>
    <property type="project" value="UniProtKB-KW"/>
</dbReference>
<dbReference type="Proteomes" id="UP000742460">
    <property type="component" value="Unassembled WGS sequence"/>
</dbReference>
<keyword evidence="3" id="KW-0808">Transferase</keyword>
<reference evidence="8" key="1">
    <citation type="journal article" date="2021" name="PeerJ">
        <title>Extensive microbial diversity within the chicken gut microbiome revealed by metagenomics and culture.</title>
        <authorList>
            <person name="Gilroy R."/>
            <person name="Ravi A."/>
            <person name="Getino M."/>
            <person name="Pursley I."/>
            <person name="Horton D.L."/>
            <person name="Alikhan N.F."/>
            <person name="Baker D."/>
            <person name="Gharbi K."/>
            <person name="Hall N."/>
            <person name="Watson M."/>
            <person name="Adriaenssens E.M."/>
            <person name="Foster-Nyarko E."/>
            <person name="Jarju S."/>
            <person name="Secka A."/>
            <person name="Antonio M."/>
            <person name="Oren A."/>
            <person name="Chaudhuri R.R."/>
            <person name="La Ragione R."/>
            <person name="Hildebrand F."/>
            <person name="Pallen M.J."/>
        </authorList>
    </citation>
    <scope>NUCLEOTIDE SEQUENCE</scope>
    <source>
        <strain evidence="8">ChiGjej5B5-22894</strain>
    </source>
</reference>
<dbReference type="GO" id="GO:0102559">
    <property type="term" value="F:peptide chain release factor N(5)-glutamine methyltransferase activity"/>
    <property type="evidence" value="ECO:0007669"/>
    <property type="project" value="UniProtKB-EC"/>
</dbReference>
<dbReference type="InterPro" id="IPR004556">
    <property type="entry name" value="HemK-like"/>
</dbReference>
<evidence type="ECO:0000256" key="5">
    <source>
        <dbReference type="ARBA" id="ARBA00048391"/>
    </source>
</evidence>
<dbReference type="Gene3D" id="3.40.50.150">
    <property type="entry name" value="Vaccinia Virus protein VP39"/>
    <property type="match status" value="1"/>
</dbReference>
<name>A0A921MU71_9MICO</name>